<dbReference type="Gene3D" id="3.90.470.20">
    <property type="entry name" value="4'-phosphopantetheinyl transferase domain"/>
    <property type="match status" value="1"/>
</dbReference>
<dbReference type="RefSeq" id="WP_071978685.1">
    <property type="nucleotide sequence ID" value="NZ_JAAAWP010000005.1"/>
</dbReference>
<dbReference type="NCBIfam" id="TIGR00556">
    <property type="entry name" value="pantethn_trn"/>
    <property type="match status" value="1"/>
</dbReference>
<keyword evidence="3 10" id="KW-0479">Metal-binding</keyword>
<comment type="cofactor">
    <cofactor evidence="10">
        <name>Mg(2+)</name>
        <dbReference type="ChEBI" id="CHEBI:18420"/>
    </cofactor>
</comment>
<evidence type="ECO:0000256" key="9">
    <source>
        <dbReference type="ARBA" id="ARBA00054726"/>
    </source>
</evidence>
<sequence>MAIVGLGTDIVEIARLGKNDGAMQRLAKRILTDNELEQFQQHKQPNRFLAKRFAAKEAAVKALGTGIGNGISWQHIEVQNNDLGAPALTFSGEFAKQCELRHISNSVISISDEQHYAVATVILESI</sequence>
<evidence type="ECO:0000256" key="8">
    <source>
        <dbReference type="ARBA" id="ARBA00050875"/>
    </source>
</evidence>
<dbReference type="EMBL" id="JAAAWP010000005">
    <property type="protein sequence ID" value="NDW21792.1"/>
    <property type="molecule type" value="Genomic_DNA"/>
</dbReference>
<evidence type="ECO:0000313" key="12">
    <source>
        <dbReference type="EMBL" id="NDW21792.1"/>
    </source>
</evidence>
<comment type="similarity">
    <text evidence="10">Belongs to the P-Pant transferase superfamily. AcpS family.</text>
</comment>
<evidence type="ECO:0000256" key="4">
    <source>
        <dbReference type="ARBA" id="ARBA00022832"/>
    </source>
</evidence>
<dbReference type="InterPro" id="IPR037143">
    <property type="entry name" value="4-PPantetheinyl_Trfase_dom_sf"/>
</dbReference>
<dbReference type="FunFam" id="3.90.470.20:FF:000001">
    <property type="entry name" value="Holo-[acyl-carrier-protein] synthase"/>
    <property type="match status" value="1"/>
</dbReference>
<feature type="binding site" evidence="10">
    <location>
        <position position="57"/>
    </location>
    <ligand>
        <name>Mg(2+)</name>
        <dbReference type="ChEBI" id="CHEBI:18420"/>
    </ligand>
</feature>
<dbReference type="InterPro" id="IPR008278">
    <property type="entry name" value="4-PPantetheinyl_Trfase_dom"/>
</dbReference>
<comment type="function">
    <text evidence="9">Transfers the 4'-phosphopantetheine moiety from coenzyme A to the 'Ser-36' of acyl-carrier-protein.</text>
</comment>
<keyword evidence="4 10" id="KW-0276">Fatty acid metabolism</keyword>
<evidence type="ECO:0000256" key="7">
    <source>
        <dbReference type="ARBA" id="ARBA00023160"/>
    </source>
</evidence>
<dbReference type="Proteomes" id="UP000478837">
    <property type="component" value="Unassembled WGS sequence"/>
</dbReference>
<keyword evidence="6 10" id="KW-0443">Lipid metabolism</keyword>
<comment type="caution">
    <text evidence="12">The sequence shown here is derived from an EMBL/GenBank/DDBJ whole genome shotgun (WGS) entry which is preliminary data.</text>
</comment>
<keyword evidence="7 10" id="KW-0275">Fatty acid biosynthesis</keyword>
<keyword evidence="2 10" id="KW-0808">Transferase</keyword>
<proteinExistence type="inferred from homology"/>
<dbReference type="GO" id="GO:0006633">
    <property type="term" value="P:fatty acid biosynthetic process"/>
    <property type="evidence" value="ECO:0007669"/>
    <property type="project" value="UniProtKB-UniRule"/>
</dbReference>
<comment type="catalytic activity">
    <reaction evidence="8 10">
        <text>apo-[ACP] + CoA = holo-[ACP] + adenosine 3',5'-bisphosphate + H(+)</text>
        <dbReference type="Rhea" id="RHEA:12068"/>
        <dbReference type="Rhea" id="RHEA-COMP:9685"/>
        <dbReference type="Rhea" id="RHEA-COMP:9690"/>
        <dbReference type="ChEBI" id="CHEBI:15378"/>
        <dbReference type="ChEBI" id="CHEBI:29999"/>
        <dbReference type="ChEBI" id="CHEBI:57287"/>
        <dbReference type="ChEBI" id="CHEBI:58343"/>
        <dbReference type="ChEBI" id="CHEBI:64479"/>
        <dbReference type="EC" id="2.7.8.7"/>
    </reaction>
</comment>
<keyword evidence="13" id="KW-1185">Reference proteome</keyword>
<name>A0A6L9MU56_9ALTE</name>
<evidence type="ECO:0000313" key="13">
    <source>
        <dbReference type="Proteomes" id="UP000478837"/>
    </source>
</evidence>
<dbReference type="SUPFAM" id="SSF56214">
    <property type="entry name" value="4'-phosphopantetheinyl transferase"/>
    <property type="match status" value="1"/>
</dbReference>
<comment type="subcellular location">
    <subcellularLocation>
        <location evidence="10">Cytoplasm</location>
    </subcellularLocation>
</comment>
<keyword evidence="5 10" id="KW-0460">Magnesium</keyword>
<gene>
    <name evidence="10" type="primary">acpS</name>
    <name evidence="12" type="ORF">GTW09_09700</name>
</gene>
<feature type="binding site" evidence="10">
    <location>
        <position position="9"/>
    </location>
    <ligand>
        <name>Mg(2+)</name>
        <dbReference type="ChEBI" id="CHEBI:18420"/>
    </ligand>
</feature>
<evidence type="ECO:0000256" key="3">
    <source>
        <dbReference type="ARBA" id="ARBA00022723"/>
    </source>
</evidence>
<keyword evidence="1 10" id="KW-0444">Lipid biosynthesis</keyword>
<keyword evidence="10" id="KW-0963">Cytoplasm</keyword>
<accession>A0A6L9MU56</accession>
<dbReference type="InterPro" id="IPR002582">
    <property type="entry name" value="ACPS"/>
</dbReference>
<evidence type="ECO:0000259" key="11">
    <source>
        <dbReference type="Pfam" id="PF01648"/>
    </source>
</evidence>
<evidence type="ECO:0000256" key="6">
    <source>
        <dbReference type="ARBA" id="ARBA00023098"/>
    </source>
</evidence>
<evidence type="ECO:0000256" key="5">
    <source>
        <dbReference type="ARBA" id="ARBA00022842"/>
    </source>
</evidence>
<dbReference type="InterPro" id="IPR004568">
    <property type="entry name" value="Ppantetheine-prot_Trfase_dom"/>
</dbReference>
<reference evidence="12 13" key="1">
    <citation type="submission" date="2020-01" db="EMBL/GenBank/DDBJ databases">
        <title>Genomes of bacteria type strains.</title>
        <authorList>
            <person name="Chen J."/>
            <person name="Zhu S."/>
            <person name="Yang J."/>
        </authorList>
    </citation>
    <scope>NUCLEOTIDE SEQUENCE [LARGE SCALE GENOMIC DNA]</scope>
    <source>
        <strain evidence="12 13">LMG 22958</strain>
    </source>
</reference>
<organism evidence="12 13">
    <name type="scientific">Alteromonas hispanica</name>
    <dbReference type="NCBI Taxonomy" id="315421"/>
    <lineage>
        <taxon>Bacteria</taxon>
        <taxon>Pseudomonadati</taxon>
        <taxon>Pseudomonadota</taxon>
        <taxon>Gammaproteobacteria</taxon>
        <taxon>Alteromonadales</taxon>
        <taxon>Alteromonadaceae</taxon>
        <taxon>Alteromonas/Salinimonas group</taxon>
        <taxon>Alteromonas</taxon>
    </lineage>
</organism>
<protein>
    <recommendedName>
        <fullName evidence="10">Holo-[acyl-carrier-protein] synthase</fullName>
        <shortName evidence="10">Holo-ACP synthase</shortName>
        <ecNumber evidence="10">2.7.8.7</ecNumber>
    </recommendedName>
    <alternativeName>
        <fullName evidence="10">4'-phosphopantetheinyl transferase AcpS</fullName>
    </alternativeName>
</protein>
<evidence type="ECO:0000256" key="10">
    <source>
        <dbReference type="HAMAP-Rule" id="MF_00101"/>
    </source>
</evidence>
<evidence type="ECO:0000256" key="2">
    <source>
        <dbReference type="ARBA" id="ARBA00022679"/>
    </source>
</evidence>
<dbReference type="GO" id="GO:0008897">
    <property type="term" value="F:holo-[acyl-carrier-protein] synthase activity"/>
    <property type="evidence" value="ECO:0007669"/>
    <property type="project" value="UniProtKB-UniRule"/>
</dbReference>
<dbReference type="AlphaFoldDB" id="A0A6L9MU56"/>
<dbReference type="NCBIfam" id="TIGR00516">
    <property type="entry name" value="acpS"/>
    <property type="match status" value="1"/>
</dbReference>
<feature type="domain" description="4'-phosphopantetheinyl transferase" evidence="11">
    <location>
        <begin position="5"/>
        <end position="119"/>
    </location>
</feature>
<dbReference type="HAMAP" id="MF_00101">
    <property type="entry name" value="AcpS"/>
    <property type="match status" value="1"/>
</dbReference>
<dbReference type="EC" id="2.7.8.7" evidence="10"/>
<comment type="function">
    <text evidence="10">Transfers the 4'-phosphopantetheine moiety from coenzyme A to a Ser of acyl-carrier-protein.</text>
</comment>
<evidence type="ECO:0000256" key="1">
    <source>
        <dbReference type="ARBA" id="ARBA00022516"/>
    </source>
</evidence>
<dbReference type="GO" id="GO:0005737">
    <property type="term" value="C:cytoplasm"/>
    <property type="evidence" value="ECO:0007669"/>
    <property type="project" value="UniProtKB-SubCell"/>
</dbReference>
<dbReference type="GO" id="GO:0000287">
    <property type="term" value="F:magnesium ion binding"/>
    <property type="evidence" value="ECO:0007669"/>
    <property type="project" value="UniProtKB-UniRule"/>
</dbReference>
<dbReference type="Pfam" id="PF01648">
    <property type="entry name" value="ACPS"/>
    <property type="match status" value="1"/>
</dbReference>